<dbReference type="EMBL" id="KZ559509">
    <property type="protein sequence ID" value="PLN84725.1"/>
    <property type="molecule type" value="Genomic_DNA"/>
</dbReference>
<evidence type="ECO:0000313" key="2">
    <source>
        <dbReference type="EMBL" id="PLN84725.1"/>
    </source>
</evidence>
<keyword evidence="1" id="KW-0812">Transmembrane</keyword>
<proteinExistence type="predicted"/>
<accession>A0A2J5I4P7</accession>
<reference evidence="3" key="1">
    <citation type="submission" date="2017-12" db="EMBL/GenBank/DDBJ databases">
        <authorList>
            <consortium name="DOE Joint Genome Institute"/>
            <person name="Mondo S.J."/>
            <person name="Kjaerbolling I."/>
            <person name="Vesth T.C."/>
            <person name="Frisvad J.C."/>
            <person name="Nybo J.L."/>
            <person name="Theobald S."/>
            <person name="Kuo A."/>
            <person name="Bowyer P."/>
            <person name="Matsuda Y."/>
            <person name="Lyhne E.K."/>
            <person name="Kogle M.E."/>
            <person name="Clum A."/>
            <person name="Lipzen A."/>
            <person name="Salamov A."/>
            <person name="Ngan C.Y."/>
            <person name="Daum C."/>
            <person name="Chiniquy J."/>
            <person name="Barry K."/>
            <person name="LaButti K."/>
            <person name="Haridas S."/>
            <person name="Simmons B.A."/>
            <person name="Magnuson J.K."/>
            <person name="Mortensen U.H."/>
            <person name="Larsen T.O."/>
            <person name="Grigoriev I.V."/>
            <person name="Baker S.E."/>
            <person name="Andersen M.R."/>
            <person name="Nordberg H.P."/>
            <person name="Cantor M.N."/>
            <person name="Hua S.X."/>
        </authorList>
    </citation>
    <scope>NUCLEOTIDE SEQUENCE [LARGE SCALE GENOMIC DNA]</scope>
    <source>
        <strain evidence="3">IBT 19404</strain>
    </source>
</reference>
<organism evidence="2 3">
    <name type="scientific">Aspergillus taichungensis</name>
    <dbReference type="NCBI Taxonomy" id="482145"/>
    <lineage>
        <taxon>Eukaryota</taxon>
        <taxon>Fungi</taxon>
        <taxon>Dikarya</taxon>
        <taxon>Ascomycota</taxon>
        <taxon>Pezizomycotina</taxon>
        <taxon>Eurotiomycetes</taxon>
        <taxon>Eurotiomycetidae</taxon>
        <taxon>Eurotiales</taxon>
        <taxon>Aspergillaceae</taxon>
        <taxon>Aspergillus</taxon>
        <taxon>Aspergillus subgen. Circumdati</taxon>
    </lineage>
</organism>
<keyword evidence="1" id="KW-0472">Membrane</keyword>
<dbReference type="Proteomes" id="UP000235023">
    <property type="component" value="Unassembled WGS sequence"/>
</dbReference>
<dbReference type="AlphaFoldDB" id="A0A2J5I4P7"/>
<keyword evidence="3" id="KW-1185">Reference proteome</keyword>
<keyword evidence="1" id="KW-1133">Transmembrane helix</keyword>
<protein>
    <submittedName>
        <fullName evidence="2">Uncharacterized protein</fullName>
    </submittedName>
</protein>
<evidence type="ECO:0000256" key="1">
    <source>
        <dbReference type="SAM" id="Phobius"/>
    </source>
</evidence>
<gene>
    <name evidence="2" type="ORF">BDW42DRAFT_30450</name>
</gene>
<evidence type="ECO:0000313" key="3">
    <source>
        <dbReference type="Proteomes" id="UP000235023"/>
    </source>
</evidence>
<feature type="transmembrane region" description="Helical" evidence="1">
    <location>
        <begin position="20"/>
        <end position="43"/>
    </location>
</feature>
<sequence length="103" mass="11907">MMTSSYMSGTAVYCLCTEYTLVYFIIVSLAFSLLADHSVLPLYNKPFRRSTLYNYIVDRIQRRAGAVLRQADLHRLIDRLWTFSILRDNGAAWSDCATLTPFR</sequence>
<name>A0A2J5I4P7_9EURO</name>